<dbReference type="KEGG" id="mthd:A3224_09845"/>
<dbReference type="InterPro" id="IPR050708">
    <property type="entry name" value="T6SS_VgrG/RHS"/>
</dbReference>
<dbReference type="InterPro" id="IPR006530">
    <property type="entry name" value="YD"/>
</dbReference>
<dbReference type="PANTHER" id="PTHR32305">
    <property type="match status" value="1"/>
</dbReference>
<dbReference type="Proteomes" id="UP000076077">
    <property type="component" value="Chromosome"/>
</dbReference>
<feature type="domain" description="Teneurin-like YD-shell" evidence="4">
    <location>
        <begin position="1150"/>
        <end position="1417"/>
    </location>
</feature>
<dbReference type="InterPro" id="IPR056823">
    <property type="entry name" value="TEN-like_YD-shell"/>
</dbReference>
<keyword evidence="6" id="KW-1185">Reference proteome</keyword>
<dbReference type="Gene3D" id="2.180.10.10">
    <property type="entry name" value="RHS repeat-associated core"/>
    <property type="match status" value="5"/>
</dbReference>
<dbReference type="NCBIfam" id="TIGR03696">
    <property type="entry name" value="Rhs_assc_core"/>
    <property type="match status" value="1"/>
</dbReference>
<keyword evidence="1" id="KW-0677">Repeat</keyword>
<dbReference type="PRINTS" id="PR00394">
    <property type="entry name" value="RHSPROTEIN"/>
</dbReference>
<evidence type="ECO:0000313" key="5">
    <source>
        <dbReference type="EMBL" id="AMX02843.1"/>
    </source>
</evidence>
<dbReference type="Pfam" id="PF25023">
    <property type="entry name" value="TEN_YD-shell"/>
    <property type="match status" value="3"/>
</dbReference>
<evidence type="ECO:0000259" key="3">
    <source>
        <dbReference type="Pfam" id="PF20148"/>
    </source>
</evidence>
<protein>
    <submittedName>
        <fullName evidence="5">Rhs family protein</fullName>
    </submittedName>
</protein>
<dbReference type="EMBL" id="CP014864">
    <property type="protein sequence ID" value="AMX02843.1"/>
    <property type="molecule type" value="Genomic_DNA"/>
</dbReference>
<feature type="region of interest" description="Disordered" evidence="2">
    <location>
        <begin position="311"/>
        <end position="402"/>
    </location>
</feature>
<organism evidence="5 6">
    <name type="scientific">Microbulbifer thermotolerans</name>
    <dbReference type="NCBI Taxonomy" id="252514"/>
    <lineage>
        <taxon>Bacteria</taxon>
        <taxon>Pseudomonadati</taxon>
        <taxon>Pseudomonadota</taxon>
        <taxon>Gammaproteobacteria</taxon>
        <taxon>Cellvibrionales</taxon>
        <taxon>Microbulbiferaceae</taxon>
        <taxon>Microbulbifer</taxon>
    </lineage>
</organism>
<sequence>MPQNLDVHLLLETFDTDVLDQIYEQFLAFDKKYPDPSARSLHTAESHTSITLHAEAPSHLSDRHRQVYLALRENRLIIEENPLGENQLAEQQSQLLEQIRRGLQRIIAEERAEAARIQKVHEKRSTLEKVGAYIERGATGLGNAAWDLAVWAKDVMEVVALVHPVRQSITTVTASYDYLLYDKPLDQSISEHLSQVHKEIVDVLGFDPSKISRKQLEQAFEIAELLYGDPNLRSAVTQFAKDYVKAQHSLEITELAGAGVFEIILTIILAAVSGGAGAVANIAKNTRLLGRFKVVGELMMDFAKGRRQQLARAKTRGARGKGASFDDLETVDAPAPQGPPAAPAQTKASSTDKSAPPADSDSAKQPQAKADPTEPDNTNSETGQNQSGETSQNNANAVEGGEPINLKTGEERLTLVDAVLDGPLPLVMARTYRSSNPKDFGLGHGWTHTLGERLEYRGKDKPLHFHDAEGRVIALPVPGKSGRSHNVAERLSLTRIADDHWIISPYGAPKGVQKHFTAAGSSANALRLAEIRDGYGNGYRFHYIEERLICVESSLGEALHISSTGGRISELKKETRDGRITQLARYQYSEEGDLIQATDAEGHSEHYRYHQHVIQQRTLKSGYSFHFEWDREGPGARCLRQWGDPIDGQPTYSYQFDWDQDGKGVTVTDTRGGVERYRFNDRALPIYHRDPEGAETLYTYNDLGQLTKVQLPSEDGQLREEHYEYDSHNRLIKKIDATGGEHRIEYNAEGLPEKITDPAGHRWQRRYNQSGQITETIDPLGNATQYSYNPLGLVGAVTDPLGHTTRYLWNPQGKLTAVHDPMGRSQHYRYDNAQRLIEVQHGPNQSTRYEYDAQDRISAVIAPDGTRTEYRYTPHGLVAEIIDAEGRSTRYEYDGLSQVKARTNPDGSRLQYHYDGERNLIGLTNEKGERYTLKYDLAERLIEETGFDGRITRYAYNRAGHLISSRAVTDPDTGKGIDTLFERDPFGRLLQEITPDGTTSFRYNRLGQLIEAQNPHRKLRWEYDPCGRVTADWQGQAKITHHYDAAGNRIATTLPDGEQLKFAYNAADQFQSLHRRPAGAQAEQLLAAIAHDDLGREIQRQHGNGLATEHQYDPQGRLQQMRLGKAQGTTEKPVQNPLHQRRYRYNTAGQLAQIEDSLRGTRNYHYDPLDRLTQVEGPNPEHFIHDPAHNILAAAGSVEEAKQQAANTQIRGNRLAFRGDTHYRYDTHGNRIAALRGKNQKLQTRYHYNSRQQLTRVEQLKIDDNGQEQLQQQTHYQYDPLGRRIAKINDDQHTDFLWDGDLLLRETVQKTNSKETAKTRTYYFEPGTFKPIALDENGELYHYHLDHLGTPDTLTDSQGEIAWSVSYTAYGNLAIKHCNRIEQPIRFQGQYYDEETGLHYNRFRYYDPEVGAFTQQDPIGLFGGLNNYIYVKNPVRWVDPLGLTCKEIPENYDPLTDTYTGVDINLFPENEQIHYSAKLVANNHTSLSIGAHGSPHAIVDQNRKVIPAKNLAQRILNHPKYEPGMRVNLLSCNTGNFMANSNCYAQQLANELNTEVVAPDTLLWYWTNGNIAPYQKSPNGEIDYSKPGQFYLFKPKTRS</sequence>
<proteinExistence type="predicted"/>
<dbReference type="NCBIfam" id="TIGR01643">
    <property type="entry name" value="YD_repeat_2x"/>
    <property type="match status" value="8"/>
</dbReference>
<feature type="domain" description="DUF6531" evidence="3">
    <location>
        <begin position="401"/>
        <end position="474"/>
    </location>
</feature>
<evidence type="ECO:0000256" key="1">
    <source>
        <dbReference type="ARBA" id="ARBA00022737"/>
    </source>
</evidence>
<dbReference type="STRING" id="252514.A3224_09845"/>
<accession>A0A143HMD8</accession>
<dbReference type="InterPro" id="IPR022385">
    <property type="entry name" value="Rhs_assc_core"/>
</dbReference>
<feature type="compositionally biased region" description="Polar residues" evidence="2">
    <location>
        <begin position="375"/>
        <end position="396"/>
    </location>
</feature>
<name>A0A143HMD8_MICTH</name>
<dbReference type="InterPro" id="IPR045351">
    <property type="entry name" value="DUF6531"/>
</dbReference>
<evidence type="ECO:0000313" key="6">
    <source>
        <dbReference type="Proteomes" id="UP000076077"/>
    </source>
</evidence>
<evidence type="ECO:0000256" key="2">
    <source>
        <dbReference type="SAM" id="MobiDB-lite"/>
    </source>
</evidence>
<dbReference type="PANTHER" id="PTHR32305:SF15">
    <property type="entry name" value="PROTEIN RHSA-RELATED"/>
    <property type="match status" value="1"/>
</dbReference>
<evidence type="ECO:0000259" key="4">
    <source>
        <dbReference type="Pfam" id="PF25023"/>
    </source>
</evidence>
<feature type="domain" description="Teneurin-like YD-shell" evidence="4">
    <location>
        <begin position="884"/>
        <end position="1030"/>
    </location>
</feature>
<feature type="domain" description="Teneurin-like YD-shell" evidence="4">
    <location>
        <begin position="646"/>
        <end position="821"/>
    </location>
</feature>
<reference evidence="6" key="1">
    <citation type="submission" date="2016-03" db="EMBL/GenBank/DDBJ databases">
        <authorList>
            <person name="Lee Y.-S."/>
            <person name="Choi Y.-L."/>
        </authorList>
    </citation>
    <scope>NUCLEOTIDE SEQUENCE [LARGE SCALE GENOMIC DNA]</scope>
    <source>
        <strain evidence="6">DAU221</strain>
    </source>
</reference>
<gene>
    <name evidence="5" type="ORF">A3224_09845</name>
</gene>
<dbReference type="Pfam" id="PF20148">
    <property type="entry name" value="DUF6531"/>
    <property type="match status" value="1"/>
</dbReference>